<dbReference type="PaxDb" id="411902-CLOBOL_00336"/>
<reference evidence="1 2" key="2">
    <citation type="submission" date="2007-09" db="EMBL/GenBank/DDBJ databases">
        <title>Draft genome sequence of Clostridium bolteae (ATCC BAA-613).</title>
        <authorList>
            <person name="Sudarsanam P."/>
            <person name="Ley R."/>
            <person name="Guruge J."/>
            <person name="Turnbaugh P.J."/>
            <person name="Mahowald M."/>
            <person name="Liep D."/>
            <person name="Gordon J."/>
        </authorList>
    </citation>
    <scope>NUCLEOTIDE SEQUENCE [LARGE SCALE GENOMIC DNA]</scope>
    <source>
        <strain evidence="2">ATCC BAA-613 / DSM 15670 / CCUG 46953 / JCM 12243 / WAL 16351</strain>
    </source>
</reference>
<dbReference type="AlphaFoldDB" id="A8RH77"/>
<dbReference type="HOGENOM" id="CLU_015410_4_0_9"/>
<name>A8RH77_ENTBW</name>
<comment type="caution">
    <text evidence="1">The sequence shown here is derived from an EMBL/GenBank/DDBJ whole genome shotgun (WGS) entry which is preliminary data.</text>
</comment>
<evidence type="ECO:0000313" key="2">
    <source>
        <dbReference type="Proteomes" id="UP000005396"/>
    </source>
</evidence>
<reference evidence="1 2" key="1">
    <citation type="submission" date="2007-08" db="EMBL/GenBank/DDBJ databases">
        <authorList>
            <person name="Fulton L."/>
            <person name="Clifton S."/>
            <person name="Fulton B."/>
            <person name="Xu J."/>
            <person name="Minx P."/>
            <person name="Pepin K.H."/>
            <person name="Johnson M."/>
            <person name="Thiruvilangam P."/>
            <person name="Bhonagiri V."/>
            <person name="Nash W.E."/>
            <person name="Mardis E.R."/>
            <person name="Wilson R.K."/>
        </authorList>
    </citation>
    <scope>NUCLEOTIDE SEQUENCE [LARGE SCALE GENOMIC DNA]</scope>
    <source>
        <strain evidence="2">ATCC BAA-613 / DSM 15670 / CCUG 46953 / JCM 12243 / WAL 16351</strain>
    </source>
</reference>
<evidence type="ECO:0008006" key="3">
    <source>
        <dbReference type="Google" id="ProtNLM"/>
    </source>
</evidence>
<protein>
    <recommendedName>
        <fullName evidence="3">Restriction endonuclease</fullName>
    </recommendedName>
</protein>
<gene>
    <name evidence="1" type="ORF">CLOBOL_00336</name>
</gene>
<proteinExistence type="predicted"/>
<accession>A8RH77</accession>
<evidence type="ECO:0000313" key="1">
    <source>
        <dbReference type="EMBL" id="EDP19499.1"/>
    </source>
</evidence>
<sequence>MWRIKVIMASWKLEDNVNDWVKSEFARIGQNNYTVESAMSPHLKSALQMGVKLKRLELEIEGEKEKGKSWKPDFELESFNIPVIIENKLGTAKLSAIKEGKVKRDIKSVQNFAVNGAIHYAQCAIMSKKYSEVVAIGIAGDSEENVSIEVYYVFGATDETYKLVSSYNTLDFLENKLSFAEFYKAATLTEEEKHRVLIDSQAKLQEYAKKLNKLMHNHAITAPQRVLYVSGMLLSMQDIADKKKGLIPNDLKGLDLDDERDGDLIVKHINNYLNVKKYLLTKLH</sequence>
<dbReference type="eggNOG" id="COG0286">
    <property type="taxonomic scope" value="Bacteria"/>
</dbReference>
<dbReference type="Proteomes" id="UP000005396">
    <property type="component" value="Unassembled WGS sequence"/>
</dbReference>
<organism evidence="1 2">
    <name type="scientific">Enterocloster bolteae (strain ATCC BAA-613 / DSM 15670 / CCUG 46953 / JCM 12243 / WAL 16351)</name>
    <name type="common">Clostridium bolteae</name>
    <dbReference type="NCBI Taxonomy" id="411902"/>
    <lineage>
        <taxon>Bacteria</taxon>
        <taxon>Bacillati</taxon>
        <taxon>Bacillota</taxon>
        <taxon>Clostridia</taxon>
        <taxon>Lachnospirales</taxon>
        <taxon>Lachnospiraceae</taxon>
        <taxon>Enterocloster</taxon>
    </lineage>
</organism>
<dbReference type="EMBL" id="ABCC02000002">
    <property type="protein sequence ID" value="EDP19499.1"/>
    <property type="molecule type" value="Genomic_DNA"/>
</dbReference>